<dbReference type="InterPro" id="IPR033116">
    <property type="entry name" value="TRYPSIN_SER"/>
</dbReference>
<feature type="compositionally biased region" description="Low complexity" evidence="2">
    <location>
        <begin position="205"/>
        <end position="215"/>
    </location>
</feature>
<feature type="signal peptide" evidence="4">
    <location>
        <begin position="1"/>
        <end position="24"/>
    </location>
</feature>
<reference evidence="6 7" key="1">
    <citation type="submission" date="2016-10" db="EMBL/GenBank/DDBJ databases">
        <authorList>
            <person name="de Groot N.N."/>
        </authorList>
    </citation>
    <scope>NUCLEOTIDE SEQUENCE [LARGE SCALE GENOMIC DNA]</scope>
    <source>
        <strain evidence="6 7">DSM 45434</strain>
    </source>
</reference>
<feature type="chain" id="PRO_5009261518" evidence="4">
    <location>
        <begin position="25"/>
        <end position="396"/>
    </location>
</feature>
<evidence type="ECO:0000313" key="6">
    <source>
        <dbReference type="EMBL" id="SDS63159.1"/>
    </source>
</evidence>
<sequence length="396" mass="39532">MYKKYAAGLISAGILALSAAPASALEFGEPAPDNEETRTVASLRIGRVGNFGDCTGTLVAEQWVLTARHCLESVNNEGTQARINGETYDVDSWALSPVSDAGLIHLTRPVKGVTPAEIADTIPETGDRGTLYGWSSSSSMARKGQLPMAEMEIVEMLGGPPIPVGDQGGAGGSDGSGSTGPVEGPDGTLSIPASEAMPGFKDPRSAGSGPAEPGAAGAGSTGPVEGPDGTLSIPASEAMPGFKDPRSAGSGPAEPGAGSSDPSAGMPLIENAILNAQSTNGAGMQGGDSGSPFFLNGKLAGLATAGTANGDPDLPSPTAAITALAGTKEWIESVISGNNPQVVLTAETTPTPAVVPQVASEHLWLYLAIAIGGLAVAIIVGQQRKRDAQALASAKS</sequence>
<dbReference type="EMBL" id="LT629765">
    <property type="protein sequence ID" value="SDS63159.1"/>
    <property type="molecule type" value="Genomic_DNA"/>
</dbReference>
<dbReference type="AlphaFoldDB" id="A0A1H1TU65"/>
<keyword evidence="3" id="KW-0812">Transmembrane</keyword>
<keyword evidence="3" id="KW-1133">Transmembrane helix</keyword>
<feature type="transmembrane region" description="Helical" evidence="3">
    <location>
        <begin position="363"/>
        <end position="381"/>
    </location>
</feature>
<dbReference type="Proteomes" id="UP000182237">
    <property type="component" value="Chromosome I"/>
</dbReference>
<evidence type="ECO:0000256" key="4">
    <source>
        <dbReference type="SAM" id="SignalP"/>
    </source>
</evidence>
<dbReference type="PROSITE" id="PS50240">
    <property type="entry name" value="TRYPSIN_DOM"/>
    <property type="match status" value="1"/>
</dbReference>
<dbReference type="Pfam" id="PF00089">
    <property type="entry name" value="Trypsin"/>
    <property type="match status" value="1"/>
</dbReference>
<evidence type="ECO:0000259" key="5">
    <source>
        <dbReference type="PROSITE" id="PS50240"/>
    </source>
</evidence>
<protein>
    <submittedName>
        <fullName evidence="6">Trypsin</fullName>
    </submittedName>
</protein>
<feature type="compositionally biased region" description="Low complexity" evidence="2">
    <location>
        <begin position="247"/>
        <end position="266"/>
    </location>
</feature>
<evidence type="ECO:0000256" key="3">
    <source>
        <dbReference type="SAM" id="Phobius"/>
    </source>
</evidence>
<keyword evidence="3" id="KW-0472">Membrane</keyword>
<dbReference type="STRING" id="1203190.GCA_000312345_00870"/>
<dbReference type="RefSeq" id="WP_019193714.1">
    <property type="nucleotide sequence ID" value="NZ_LT629765.1"/>
</dbReference>
<feature type="domain" description="Peptidase S1" evidence="5">
    <location>
        <begin position="54"/>
        <end position="336"/>
    </location>
</feature>
<dbReference type="GO" id="GO:0006508">
    <property type="term" value="P:proteolysis"/>
    <property type="evidence" value="ECO:0007669"/>
    <property type="project" value="InterPro"/>
</dbReference>
<feature type="compositionally biased region" description="Gly residues" evidence="2">
    <location>
        <begin position="166"/>
        <end position="178"/>
    </location>
</feature>
<keyword evidence="7" id="KW-1185">Reference proteome</keyword>
<dbReference type="InterPro" id="IPR043504">
    <property type="entry name" value="Peptidase_S1_PA_chymotrypsin"/>
</dbReference>
<gene>
    <name evidence="6" type="ORF">SAMN04488539_2062</name>
</gene>
<evidence type="ECO:0000256" key="2">
    <source>
        <dbReference type="SAM" id="MobiDB-lite"/>
    </source>
</evidence>
<evidence type="ECO:0000256" key="1">
    <source>
        <dbReference type="ARBA" id="ARBA00023157"/>
    </source>
</evidence>
<organism evidence="6 7">
    <name type="scientific">Corynebacterium timonense</name>
    <dbReference type="NCBI Taxonomy" id="441500"/>
    <lineage>
        <taxon>Bacteria</taxon>
        <taxon>Bacillati</taxon>
        <taxon>Actinomycetota</taxon>
        <taxon>Actinomycetes</taxon>
        <taxon>Mycobacteriales</taxon>
        <taxon>Corynebacteriaceae</taxon>
        <taxon>Corynebacterium</taxon>
    </lineage>
</organism>
<accession>A0A1H1TU65</accession>
<name>A0A1H1TU65_9CORY</name>
<dbReference type="PROSITE" id="PS00135">
    <property type="entry name" value="TRYPSIN_SER"/>
    <property type="match status" value="1"/>
</dbReference>
<dbReference type="InterPro" id="IPR050430">
    <property type="entry name" value="Peptidase_S1"/>
</dbReference>
<keyword evidence="4" id="KW-0732">Signal</keyword>
<dbReference type="SUPFAM" id="SSF50494">
    <property type="entry name" value="Trypsin-like serine proteases"/>
    <property type="match status" value="1"/>
</dbReference>
<dbReference type="eggNOG" id="COG3591">
    <property type="taxonomic scope" value="Bacteria"/>
</dbReference>
<dbReference type="InterPro" id="IPR009003">
    <property type="entry name" value="Peptidase_S1_PA"/>
</dbReference>
<dbReference type="SMART" id="SM00020">
    <property type="entry name" value="Tryp_SPc"/>
    <property type="match status" value="1"/>
</dbReference>
<evidence type="ECO:0000313" key="7">
    <source>
        <dbReference type="Proteomes" id="UP000182237"/>
    </source>
</evidence>
<dbReference type="Gene3D" id="2.40.10.10">
    <property type="entry name" value="Trypsin-like serine proteases"/>
    <property type="match status" value="2"/>
</dbReference>
<keyword evidence="1" id="KW-1015">Disulfide bond</keyword>
<dbReference type="PANTHER" id="PTHR24276">
    <property type="entry name" value="POLYSERASE-RELATED"/>
    <property type="match status" value="1"/>
</dbReference>
<proteinExistence type="predicted"/>
<dbReference type="InterPro" id="IPR001254">
    <property type="entry name" value="Trypsin_dom"/>
</dbReference>
<feature type="region of interest" description="Disordered" evidence="2">
    <location>
        <begin position="158"/>
        <end position="266"/>
    </location>
</feature>
<dbReference type="GO" id="GO:0004252">
    <property type="term" value="F:serine-type endopeptidase activity"/>
    <property type="evidence" value="ECO:0007669"/>
    <property type="project" value="InterPro"/>
</dbReference>
<dbReference type="PANTHER" id="PTHR24276:SF98">
    <property type="entry name" value="FI18310P1-RELATED"/>
    <property type="match status" value="1"/>
</dbReference>